<name>A0A5R9KQ56_9BACT</name>
<accession>A0A5R9KQ56</accession>
<dbReference type="GO" id="GO:0003723">
    <property type="term" value="F:RNA binding"/>
    <property type="evidence" value="ECO:0007669"/>
    <property type="project" value="InterPro"/>
</dbReference>
<dbReference type="PROSITE" id="PS01149">
    <property type="entry name" value="PSI_RSU"/>
    <property type="match status" value="1"/>
</dbReference>
<dbReference type="GO" id="GO:0009982">
    <property type="term" value="F:pseudouridine synthase activity"/>
    <property type="evidence" value="ECO:0007669"/>
    <property type="project" value="InterPro"/>
</dbReference>
<comment type="similarity">
    <text evidence="1 3">Belongs to the pseudouridine synthase RsuA family.</text>
</comment>
<dbReference type="InterPro" id="IPR000748">
    <property type="entry name" value="PsdUridine_synth_RsuA/RluB/E/F"/>
</dbReference>
<dbReference type="GO" id="GO:0006364">
    <property type="term" value="P:rRNA processing"/>
    <property type="evidence" value="ECO:0007669"/>
    <property type="project" value="UniProtKB-ARBA"/>
</dbReference>
<dbReference type="GO" id="GO:0140098">
    <property type="term" value="F:catalytic activity, acting on RNA"/>
    <property type="evidence" value="ECO:0007669"/>
    <property type="project" value="UniProtKB-ARBA"/>
</dbReference>
<dbReference type="Gene3D" id="3.30.70.580">
    <property type="entry name" value="Pseudouridine synthase I, catalytic domain, N-terminal subdomain"/>
    <property type="match status" value="1"/>
</dbReference>
<feature type="domain" description="Pseudouridine synthase RsuA/RluA-like" evidence="4">
    <location>
        <begin position="8"/>
        <end position="156"/>
    </location>
</feature>
<evidence type="ECO:0000313" key="6">
    <source>
        <dbReference type="Proteomes" id="UP000306402"/>
    </source>
</evidence>
<dbReference type="GO" id="GO:0001522">
    <property type="term" value="P:pseudouridine synthesis"/>
    <property type="evidence" value="ECO:0007669"/>
    <property type="project" value="InterPro"/>
</dbReference>
<sequence>MTPTPHRYFVLNKPANMVSQFVSSDDVRLLGDLDFDFPEGTHAIGRLDNQSEGLLILTTNKRVTNLLFQGEVPHKRTYWVNVGHIVSKETLQRLRTGIPILVKGGVEYVTSPCEVEVISRPEILSKHQNETWENVPNTWLSITLTEGKFHQIRKMVRVAGHRCKRLVRASIENLTLGNLAPGQVQEIQEEEFFAALKIENWFQQH</sequence>
<proteinExistence type="inferred from homology"/>
<dbReference type="Gene3D" id="3.30.70.1560">
    <property type="entry name" value="Alpha-L RNA-binding motif"/>
    <property type="match status" value="1"/>
</dbReference>
<evidence type="ECO:0000259" key="4">
    <source>
        <dbReference type="Pfam" id="PF00849"/>
    </source>
</evidence>
<evidence type="ECO:0000256" key="3">
    <source>
        <dbReference type="RuleBase" id="RU003887"/>
    </source>
</evidence>
<dbReference type="NCBIfam" id="TIGR00093">
    <property type="entry name" value="pseudouridine synthase"/>
    <property type="match status" value="1"/>
</dbReference>
<dbReference type="Pfam" id="PF00849">
    <property type="entry name" value="PseudoU_synth_2"/>
    <property type="match status" value="1"/>
</dbReference>
<evidence type="ECO:0000256" key="2">
    <source>
        <dbReference type="ARBA" id="ARBA00023235"/>
    </source>
</evidence>
<dbReference type="InterPro" id="IPR050343">
    <property type="entry name" value="RsuA_PseudoU_synthase"/>
</dbReference>
<organism evidence="5 6">
    <name type="scientific">Dyadobacter luticola</name>
    <dbReference type="NCBI Taxonomy" id="1979387"/>
    <lineage>
        <taxon>Bacteria</taxon>
        <taxon>Pseudomonadati</taxon>
        <taxon>Bacteroidota</taxon>
        <taxon>Cytophagia</taxon>
        <taxon>Cytophagales</taxon>
        <taxon>Spirosomataceae</taxon>
        <taxon>Dyadobacter</taxon>
    </lineage>
</organism>
<dbReference type="InterPro" id="IPR006145">
    <property type="entry name" value="PsdUridine_synth_RsuA/RluA"/>
</dbReference>
<comment type="caution">
    <text evidence="5">The sequence shown here is derived from an EMBL/GenBank/DDBJ whole genome shotgun (WGS) entry which is preliminary data.</text>
</comment>
<evidence type="ECO:0000256" key="1">
    <source>
        <dbReference type="ARBA" id="ARBA00008348"/>
    </source>
</evidence>
<evidence type="ECO:0000313" key="5">
    <source>
        <dbReference type="EMBL" id="TLU98244.1"/>
    </source>
</evidence>
<gene>
    <name evidence="5" type="ORF">FEN17_26075</name>
</gene>
<dbReference type="InterPro" id="IPR042092">
    <property type="entry name" value="PsdUridine_s_RsuA/RluB/E/F_cat"/>
</dbReference>
<dbReference type="PANTHER" id="PTHR47683:SF2">
    <property type="entry name" value="RNA-BINDING S4 DOMAIN-CONTAINING PROTEIN"/>
    <property type="match status" value="1"/>
</dbReference>
<dbReference type="EMBL" id="VCEJ01000008">
    <property type="protein sequence ID" value="TLU98244.1"/>
    <property type="molecule type" value="Genomic_DNA"/>
</dbReference>
<dbReference type="SUPFAM" id="SSF55120">
    <property type="entry name" value="Pseudouridine synthase"/>
    <property type="match status" value="1"/>
</dbReference>
<keyword evidence="2 3" id="KW-0413">Isomerase</keyword>
<dbReference type="RefSeq" id="WP_138368342.1">
    <property type="nucleotide sequence ID" value="NZ_VCEJ01000008.1"/>
</dbReference>
<reference evidence="5 6" key="1">
    <citation type="submission" date="2019-05" db="EMBL/GenBank/DDBJ databases">
        <authorList>
            <person name="Qu J.-H."/>
        </authorList>
    </citation>
    <scope>NUCLEOTIDE SEQUENCE [LARGE SCALE GENOMIC DNA]</scope>
    <source>
        <strain evidence="5 6">T17</strain>
    </source>
</reference>
<dbReference type="InterPro" id="IPR020103">
    <property type="entry name" value="PsdUridine_synth_cat_dom_sf"/>
</dbReference>
<dbReference type="PANTHER" id="PTHR47683">
    <property type="entry name" value="PSEUDOURIDINE SYNTHASE FAMILY PROTEIN-RELATED"/>
    <property type="match status" value="1"/>
</dbReference>
<dbReference type="Proteomes" id="UP000306402">
    <property type="component" value="Unassembled WGS sequence"/>
</dbReference>
<dbReference type="OrthoDB" id="1012272at2"/>
<dbReference type="EC" id="5.4.99.-" evidence="3"/>
<dbReference type="InterPro" id="IPR020094">
    <property type="entry name" value="TruA/RsuA/RluB/E/F_N"/>
</dbReference>
<keyword evidence="6" id="KW-1185">Reference proteome</keyword>
<dbReference type="AlphaFoldDB" id="A0A5R9KQ56"/>
<dbReference type="InterPro" id="IPR018496">
    <property type="entry name" value="PsdUridine_synth_RsuA/RluB_CS"/>
</dbReference>
<protein>
    <recommendedName>
        <fullName evidence="3">Pseudouridine synthase</fullName>
        <ecNumber evidence="3">5.4.99.-</ecNumber>
    </recommendedName>
</protein>